<dbReference type="AlphaFoldDB" id="A0A2U1LQT4"/>
<dbReference type="Proteomes" id="UP000245207">
    <property type="component" value="Unassembled WGS sequence"/>
</dbReference>
<dbReference type="STRING" id="35608.A0A2U1LQT4"/>
<keyword evidence="2" id="KW-1185">Reference proteome</keyword>
<evidence type="ECO:0000313" key="1">
    <source>
        <dbReference type="EMBL" id="PWA51366.1"/>
    </source>
</evidence>
<sequence>MGLGFEFVFAESKWLGAKKLREKLGMTETGGLATLGYPDEMCMLGAVGSAFVYTDLRLEEVPDMDCDPLADPP</sequence>
<reference evidence="1 2" key="1">
    <citation type="journal article" date="2018" name="Mol. Plant">
        <title>The genome of Artemisia annua provides insight into the evolution of Asteraceae family and artemisinin biosynthesis.</title>
        <authorList>
            <person name="Shen Q."/>
            <person name="Zhang L."/>
            <person name="Liao Z."/>
            <person name="Wang S."/>
            <person name="Yan T."/>
            <person name="Shi P."/>
            <person name="Liu M."/>
            <person name="Fu X."/>
            <person name="Pan Q."/>
            <person name="Wang Y."/>
            <person name="Lv Z."/>
            <person name="Lu X."/>
            <person name="Zhang F."/>
            <person name="Jiang W."/>
            <person name="Ma Y."/>
            <person name="Chen M."/>
            <person name="Hao X."/>
            <person name="Li L."/>
            <person name="Tang Y."/>
            <person name="Lv G."/>
            <person name="Zhou Y."/>
            <person name="Sun X."/>
            <person name="Brodelius P.E."/>
            <person name="Rose J.K.C."/>
            <person name="Tang K."/>
        </authorList>
    </citation>
    <scope>NUCLEOTIDE SEQUENCE [LARGE SCALE GENOMIC DNA]</scope>
    <source>
        <strain evidence="2">cv. Huhao1</strain>
        <tissue evidence="1">Leaf</tissue>
    </source>
</reference>
<dbReference type="EMBL" id="PKPP01008181">
    <property type="protein sequence ID" value="PWA51366.1"/>
    <property type="molecule type" value="Genomic_DNA"/>
</dbReference>
<organism evidence="1 2">
    <name type="scientific">Artemisia annua</name>
    <name type="common">Sweet wormwood</name>
    <dbReference type="NCBI Taxonomy" id="35608"/>
    <lineage>
        <taxon>Eukaryota</taxon>
        <taxon>Viridiplantae</taxon>
        <taxon>Streptophyta</taxon>
        <taxon>Embryophyta</taxon>
        <taxon>Tracheophyta</taxon>
        <taxon>Spermatophyta</taxon>
        <taxon>Magnoliopsida</taxon>
        <taxon>eudicotyledons</taxon>
        <taxon>Gunneridae</taxon>
        <taxon>Pentapetalae</taxon>
        <taxon>asterids</taxon>
        <taxon>campanulids</taxon>
        <taxon>Asterales</taxon>
        <taxon>Asteraceae</taxon>
        <taxon>Asteroideae</taxon>
        <taxon>Anthemideae</taxon>
        <taxon>Artemisiinae</taxon>
        <taxon>Artemisia</taxon>
    </lineage>
</organism>
<comment type="caution">
    <text evidence="1">The sequence shown here is derived from an EMBL/GenBank/DDBJ whole genome shotgun (WGS) entry which is preliminary data.</text>
</comment>
<accession>A0A2U1LQT4</accession>
<name>A0A2U1LQT4_ARTAN</name>
<proteinExistence type="predicted"/>
<protein>
    <submittedName>
        <fullName evidence="1">AMP-binding, conserved site-containing protein</fullName>
    </submittedName>
</protein>
<gene>
    <name evidence="1" type="ORF">CTI12_AA463230</name>
</gene>
<evidence type="ECO:0000313" key="2">
    <source>
        <dbReference type="Proteomes" id="UP000245207"/>
    </source>
</evidence>